<evidence type="ECO:0000313" key="4">
    <source>
        <dbReference type="Proteomes" id="UP000002754"/>
    </source>
</evidence>
<name>A0A094WNE8_ALKAL</name>
<dbReference type="InterPro" id="IPR000182">
    <property type="entry name" value="GNAT_dom"/>
</dbReference>
<accession>A0A094WNE8</accession>
<dbReference type="Proteomes" id="UP000297014">
    <property type="component" value="Unassembled WGS sequence"/>
</dbReference>
<reference evidence="3 5" key="2">
    <citation type="submission" date="2014-01" db="EMBL/GenBank/DDBJ databases">
        <title>Draft genome sequencing of Bacillus alcalophilus CGMCC 1.3604.</title>
        <authorList>
            <person name="Yang J."/>
            <person name="Diao L."/>
            <person name="Yang S."/>
        </authorList>
    </citation>
    <scope>NUCLEOTIDE SEQUENCE [LARGE SCALE GENOMIC DNA]</scope>
    <source>
        <strain evidence="3 5">CGMCC 1.3604</strain>
    </source>
</reference>
<evidence type="ECO:0000259" key="1">
    <source>
        <dbReference type="PROSITE" id="PS51186"/>
    </source>
</evidence>
<evidence type="ECO:0000313" key="2">
    <source>
        <dbReference type="EMBL" id="KGA98361.1"/>
    </source>
</evidence>
<dbReference type="SUPFAM" id="SSF55729">
    <property type="entry name" value="Acyl-CoA N-acyltransferases (Nat)"/>
    <property type="match status" value="1"/>
</dbReference>
<proteinExistence type="predicted"/>
<keyword evidence="4" id="KW-1185">Reference proteome</keyword>
<dbReference type="GO" id="GO:0016747">
    <property type="term" value="F:acyltransferase activity, transferring groups other than amino-acyl groups"/>
    <property type="evidence" value="ECO:0007669"/>
    <property type="project" value="InterPro"/>
</dbReference>
<sequence>MIKLIDLKDKLQAETALKLQKAAYQVEAELTNFKQIPPLQETLEQLQQSKETYYGYFQRAELCGFITCKRTRGVLDIHKLVTHPRHFKKGIAQALLVYVEKEMDGLEIISVATGTMNEPAIRFYKKNGFKEVRKQVITEQFSMTHFNKKVL</sequence>
<dbReference type="Proteomes" id="UP000002754">
    <property type="component" value="Unassembled WGS sequence"/>
</dbReference>
<gene>
    <name evidence="3" type="ORF">AJ85_04155</name>
    <name evidence="2" type="ORF">BALCAV_0204575</name>
</gene>
<dbReference type="CDD" id="cd04301">
    <property type="entry name" value="NAT_SF"/>
    <property type="match status" value="1"/>
</dbReference>
<dbReference type="RefSeq" id="WP_003323965.1">
    <property type="nucleotide sequence ID" value="NZ_ALPT02000011.1"/>
</dbReference>
<dbReference type="AlphaFoldDB" id="A0A094WNE8"/>
<dbReference type="Gene3D" id="3.40.630.30">
    <property type="match status" value="1"/>
</dbReference>
<dbReference type="OrthoDB" id="46888at2"/>
<dbReference type="EMBL" id="ALPT02000011">
    <property type="protein sequence ID" value="KGA98361.1"/>
    <property type="molecule type" value="Genomic_DNA"/>
</dbReference>
<keyword evidence="3" id="KW-0808">Transferase</keyword>
<dbReference type="eggNOG" id="COG0456">
    <property type="taxonomic scope" value="Bacteria"/>
</dbReference>
<dbReference type="STRING" id="1218173.BALCAV_0204575"/>
<dbReference type="Pfam" id="PF00583">
    <property type="entry name" value="Acetyltransf_1"/>
    <property type="match status" value="1"/>
</dbReference>
<evidence type="ECO:0000313" key="5">
    <source>
        <dbReference type="Proteomes" id="UP000297014"/>
    </source>
</evidence>
<evidence type="ECO:0000313" key="3">
    <source>
        <dbReference type="EMBL" id="THG91609.1"/>
    </source>
</evidence>
<dbReference type="PROSITE" id="PS51186">
    <property type="entry name" value="GNAT"/>
    <property type="match status" value="1"/>
</dbReference>
<dbReference type="InterPro" id="IPR016181">
    <property type="entry name" value="Acyl_CoA_acyltransferase"/>
</dbReference>
<reference evidence="2 4" key="1">
    <citation type="journal article" date="2014" name="Genome Announc.">
        <title>Draft Genome Sequence of Bacillus alcalophilus AV1934, a Classic Alkaliphile Isolated from Human Feces in 1934.</title>
        <authorList>
            <person name="Attie O."/>
            <person name="Jayaprakash A."/>
            <person name="Shah H."/>
            <person name="Paulsen I.T."/>
            <person name="Morino M."/>
            <person name="Takahashi Y."/>
            <person name="Narumi I."/>
            <person name="Sachidanandam R."/>
            <person name="Satoh K."/>
            <person name="Ito M."/>
            <person name="Krulwich T.A."/>
        </authorList>
    </citation>
    <scope>NUCLEOTIDE SEQUENCE [LARGE SCALE GENOMIC DNA]</scope>
    <source>
        <strain evidence="2 4">AV1934</strain>
    </source>
</reference>
<protein>
    <submittedName>
        <fullName evidence="3">Acetyltransferase</fullName>
    </submittedName>
</protein>
<dbReference type="EMBL" id="JALP01000061">
    <property type="protein sequence ID" value="THG91609.1"/>
    <property type="molecule type" value="Genomic_DNA"/>
</dbReference>
<comment type="caution">
    <text evidence="2">The sequence shown here is derived from an EMBL/GenBank/DDBJ whole genome shotgun (WGS) entry which is preliminary data.</text>
</comment>
<organism evidence="2 4">
    <name type="scientific">Alkalihalobacillus alcalophilus ATCC 27647 = CGMCC 1.3604</name>
    <dbReference type="NCBI Taxonomy" id="1218173"/>
    <lineage>
        <taxon>Bacteria</taxon>
        <taxon>Bacillati</taxon>
        <taxon>Bacillota</taxon>
        <taxon>Bacilli</taxon>
        <taxon>Bacillales</taxon>
        <taxon>Bacillaceae</taxon>
        <taxon>Alkalihalobacillus</taxon>
    </lineage>
</organism>
<feature type="domain" description="N-acetyltransferase" evidence="1">
    <location>
        <begin position="2"/>
        <end position="148"/>
    </location>
</feature>